<keyword evidence="1" id="KW-0560">Oxidoreductase</keyword>
<dbReference type="Proteomes" id="UP000542742">
    <property type="component" value="Unassembled WGS sequence"/>
</dbReference>
<feature type="region of interest" description="Disordered" evidence="2">
    <location>
        <begin position="85"/>
        <end position="111"/>
    </location>
</feature>
<dbReference type="EMBL" id="JACHMF010000001">
    <property type="protein sequence ID" value="MBB4690877.1"/>
    <property type="molecule type" value="Genomic_DNA"/>
</dbReference>
<evidence type="ECO:0000256" key="2">
    <source>
        <dbReference type="SAM" id="MobiDB-lite"/>
    </source>
</evidence>
<dbReference type="GO" id="GO:0005829">
    <property type="term" value="C:cytosol"/>
    <property type="evidence" value="ECO:0007669"/>
    <property type="project" value="TreeGrafter"/>
</dbReference>
<dbReference type="InterPro" id="IPR012349">
    <property type="entry name" value="Split_barrel_FMN-bd"/>
</dbReference>
<accession>A0A7W7FZT0</accession>
<comment type="caution">
    <text evidence="4">The sequence shown here is derived from an EMBL/GenBank/DDBJ whole genome shotgun (WGS) entry which is preliminary data.</text>
</comment>
<gene>
    <name evidence="4" type="ORF">BKA14_001025</name>
</gene>
<feature type="compositionally biased region" description="Low complexity" evidence="2">
    <location>
        <begin position="101"/>
        <end position="111"/>
    </location>
</feature>
<dbReference type="SUPFAM" id="SSF50475">
    <property type="entry name" value="FMN-binding split barrel"/>
    <property type="match status" value="1"/>
</dbReference>
<evidence type="ECO:0000259" key="3">
    <source>
        <dbReference type="Pfam" id="PF01243"/>
    </source>
</evidence>
<protein>
    <recommendedName>
        <fullName evidence="3">Pyridoxamine 5'-phosphate oxidase N-terminal domain-containing protein</fullName>
    </recommendedName>
</protein>
<dbReference type="InterPro" id="IPR052019">
    <property type="entry name" value="F420H2_bilvrd_red/Heme_oxyg"/>
</dbReference>
<organism evidence="4 5">
    <name type="scientific">Paractinoplanes abujensis</name>
    <dbReference type="NCBI Taxonomy" id="882441"/>
    <lineage>
        <taxon>Bacteria</taxon>
        <taxon>Bacillati</taxon>
        <taxon>Actinomycetota</taxon>
        <taxon>Actinomycetes</taxon>
        <taxon>Micromonosporales</taxon>
        <taxon>Micromonosporaceae</taxon>
        <taxon>Paractinoplanes</taxon>
    </lineage>
</organism>
<evidence type="ECO:0000313" key="5">
    <source>
        <dbReference type="Proteomes" id="UP000542742"/>
    </source>
</evidence>
<dbReference type="InterPro" id="IPR011576">
    <property type="entry name" value="Pyridox_Oxase_N"/>
</dbReference>
<dbReference type="Gene3D" id="2.30.110.10">
    <property type="entry name" value="Electron Transport, Fmn-binding Protein, Chain A"/>
    <property type="match status" value="1"/>
</dbReference>
<proteinExistence type="predicted"/>
<evidence type="ECO:0000313" key="4">
    <source>
        <dbReference type="EMBL" id="MBB4690877.1"/>
    </source>
</evidence>
<feature type="domain" description="Pyridoxamine 5'-phosphate oxidase N-terminal" evidence="3">
    <location>
        <begin position="29"/>
        <end position="86"/>
    </location>
</feature>
<reference evidence="4 5" key="1">
    <citation type="submission" date="2020-08" db="EMBL/GenBank/DDBJ databases">
        <title>Sequencing the genomes of 1000 actinobacteria strains.</title>
        <authorList>
            <person name="Klenk H.-P."/>
        </authorList>
    </citation>
    <scope>NUCLEOTIDE SEQUENCE [LARGE SCALE GENOMIC DNA]</scope>
    <source>
        <strain evidence="4 5">DSM 45518</strain>
    </source>
</reference>
<dbReference type="PANTHER" id="PTHR35176">
    <property type="entry name" value="HEME OXYGENASE HI_0854-RELATED"/>
    <property type="match status" value="1"/>
</dbReference>
<dbReference type="AlphaFoldDB" id="A0A7W7FZT0"/>
<feature type="region of interest" description="Disordered" evidence="2">
    <location>
        <begin position="1"/>
        <end position="25"/>
    </location>
</feature>
<dbReference type="GO" id="GO:0016627">
    <property type="term" value="F:oxidoreductase activity, acting on the CH-CH group of donors"/>
    <property type="evidence" value="ECO:0007669"/>
    <property type="project" value="TreeGrafter"/>
</dbReference>
<name>A0A7W7FZT0_9ACTN</name>
<sequence length="111" mass="11456">MSEPVGDLHPGLSSPGAAARPWSDVDGKLTRPKTFWLSTAHADGRPHVTPLPAAWTAGSSHFCTGPSEQKAKNLEANPYVVLTTGSTRASASPRGNREGGSWSSAASASTT</sequence>
<dbReference type="PANTHER" id="PTHR35176:SF4">
    <property type="entry name" value="PYRIDOXAMINE 5'-PHOSPHATE OXIDASE-RELATED FMN-BINDING"/>
    <property type="match status" value="1"/>
</dbReference>
<dbReference type="Pfam" id="PF01243">
    <property type="entry name" value="PNPOx_N"/>
    <property type="match status" value="1"/>
</dbReference>
<dbReference type="RefSeq" id="WP_184949778.1">
    <property type="nucleotide sequence ID" value="NZ_BOMC01000010.1"/>
</dbReference>
<evidence type="ECO:0000256" key="1">
    <source>
        <dbReference type="ARBA" id="ARBA00023002"/>
    </source>
</evidence>
<dbReference type="GO" id="GO:0070967">
    <property type="term" value="F:coenzyme F420 binding"/>
    <property type="evidence" value="ECO:0007669"/>
    <property type="project" value="TreeGrafter"/>
</dbReference>
<keyword evidence="5" id="KW-1185">Reference proteome</keyword>